<dbReference type="SMART" id="SM00454">
    <property type="entry name" value="SAM"/>
    <property type="match status" value="1"/>
</dbReference>
<dbReference type="InterPro" id="IPR013761">
    <property type="entry name" value="SAM/pointed_sf"/>
</dbReference>
<dbReference type="Proteomes" id="UP001474421">
    <property type="component" value="Unassembled WGS sequence"/>
</dbReference>
<evidence type="ECO:0000256" key="1">
    <source>
        <dbReference type="SAM" id="MobiDB-lite"/>
    </source>
</evidence>
<evidence type="ECO:0000259" key="2">
    <source>
        <dbReference type="PROSITE" id="PS50105"/>
    </source>
</evidence>
<proteinExistence type="predicted"/>
<name>A0AAW1BLF9_CROAD</name>
<dbReference type="GO" id="GO:0005096">
    <property type="term" value="F:GTPase activator activity"/>
    <property type="evidence" value="ECO:0007669"/>
    <property type="project" value="TreeGrafter"/>
</dbReference>
<dbReference type="InterPro" id="IPR052227">
    <property type="entry name" value="Arf-Rho-GAP_ANK-PH_domain"/>
</dbReference>
<dbReference type="SUPFAM" id="SSF47769">
    <property type="entry name" value="SAM/Pointed domain"/>
    <property type="match status" value="1"/>
</dbReference>
<feature type="domain" description="SAM" evidence="2">
    <location>
        <begin position="9"/>
        <end position="68"/>
    </location>
</feature>
<dbReference type="GO" id="GO:0008360">
    <property type="term" value="P:regulation of cell shape"/>
    <property type="evidence" value="ECO:0007669"/>
    <property type="project" value="TreeGrafter"/>
</dbReference>
<keyword evidence="4" id="KW-1185">Reference proteome</keyword>
<accession>A0AAW1BLF9</accession>
<dbReference type="PANTHER" id="PTHR45899:SF3">
    <property type="entry name" value="ARF-GAP WITH RHO-GAP DOMAIN, ANK REPEAT AND PH DOMAIN-CONTAINING PROTEIN 1"/>
    <property type="match status" value="1"/>
</dbReference>
<comment type="caution">
    <text evidence="3">The sequence shown here is derived from an EMBL/GenBank/DDBJ whole genome shotgun (WGS) entry which is preliminary data.</text>
</comment>
<evidence type="ECO:0000313" key="4">
    <source>
        <dbReference type="Proteomes" id="UP001474421"/>
    </source>
</evidence>
<feature type="region of interest" description="Disordered" evidence="1">
    <location>
        <begin position="106"/>
        <end position="228"/>
    </location>
</feature>
<dbReference type="EMBL" id="JAOTOJ010000004">
    <property type="protein sequence ID" value="KAK9402677.1"/>
    <property type="molecule type" value="Genomic_DNA"/>
</dbReference>
<feature type="compositionally biased region" description="Pro residues" evidence="1">
    <location>
        <begin position="205"/>
        <end position="217"/>
    </location>
</feature>
<organism evidence="3 4">
    <name type="scientific">Crotalus adamanteus</name>
    <name type="common">Eastern diamondback rattlesnake</name>
    <dbReference type="NCBI Taxonomy" id="8729"/>
    <lineage>
        <taxon>Eukaryota</taxon>
        <taxon>Metazoa</taxon>
        <taxon>Chordata</taxon>
        <taxon>Craniata</taxon>
        <taxon>Vertebrata</taxon>
        <taxon>Euteleostomi</taxon>
        <taxon>Lepidosauria</taxon>
        <taxon>Squamata</taxon>
        <taxon>Bifurcata</taxon>
        <taxon>Unidentata</taxon>
        <taxon>Episquamata</taxon>
        <taxon>Toxicofera</taxon>
        <taxon>Serpentes</taxon>
        <taxon>Colubroidea</taxon>
        <taxon>Viperidae</taxon>
        <taxon>Crotalinae</taxon>
        <taxon>Crotalus</taxon>
    </lineage>
</organism>
<dbReference type="Pfam" id="PF00536">
    <property type="entry name" value="SAM_1"/>
    <property type="match status" value="1"/>
</dbReference>
<dbReference type="AlphaFoldDB" id="A0AAW1BLF9"/>
<reference evidence="3 4" key="1">
    <citation type="journal article" date="2024" name="Proc. Natl. Acad. Sci. U.S.A.">
        <title>The genetic regulatory architecture and epigenomic basis for age-related changes in rattlesnake venom.</title>
        <authorList>
            <person name="Hogan M.P."/>
            <person name="Holding M.L."/>
            <person name="Nystrom G.S."/>
            <person name="Colston T.J."/>
            <person name="Bartlett D.A."/>
            <person name="Mason A.J."/>
            <person name="Ellsworth S.A."/>
            <person name="Rautsaw R.M."/>
            <person name="Lawrence K.C."/>
            <person name="Strickland J.L."/>
            <person name="He B."/>
            <person name="Fraser P."/>
            <person name="Margres M.J."/>
            <person name="Gilbert D.M."/>
            <person name="Gibbs H.L."/>
            <person name="Parkinson C.L."/>
            <person name="Rokyta D.R."/>
        </authorList>
    </citation>
    <scope>NUCLEOTIDE SEQUENCE [LARGE SCALE GENOMIC DNA]</scope>
    <source>
        <strain evidence="3">DRR0105</strain>
    </source>
</reference>
<dbReference type="GO" id="GO:0005547">
    <property type="term" value="F:phosphatidylinositol-3,4,5-trisphosphate binding"/>
    <property type="evidence" value="ECO:0007669"/>
    <property type="project" value="TreeGrafter"/>
</dbReference>
<dbReference type="PANTHER" id="PTHR45899">
    <property type="entry name" value="RHO GTPASE ACTIVATING PROTEIN AT 15B, ISOFORM C"/>
    <property type="match status" value="1"/>
</dbReference>
<dbReference type="Gene3D" id="1.10.150.50">
    <property type="entry name" value="Transcription Factor, Ets-1"/>
    <property type="match status" value="1"/>
</dbReference>
<dbReference type="GO" id="GO:0005737">
    <property type="term" value="C:cytoplasm"/>
    <property type="evidence" value="ECO:0007669"/>
    <property type="project" value="TreeGrafter"/>
</dbReference>
<dbReference type="PROSITE" id="PS50105">
    <property type="entry name" value="SAM_DOMAIN"/>
    <property type="match status" value="1"/>
</dbReference>
<dbReference type="InterPro" id="IPR001660">
    <property type="entry name" value="SAM"/>
</dbReference>
<protein>
    <submittedName>
        <fullName evidence="3">Arf-GAP with Rho-GAP domain ANK repeat and PH domain-containing protein 1-like</fullName>
    </submittedName>
</protein>
<sequence>MADGPSLALAEWLQKLRLDQYVETFEQNQLRCLQDCQHLSDESLTRLGVLLPGHRKRILSGLSKFFAELPSSAGRPQLPPRRPVPKKRHIFRTAGSLPEQEARCDLAGPSGKESLPERGSEAALGLPLIPPPIPPRTGSHPPVKFSASFPDFPADVCSDPRCPSPQPACGRLSPPFPEEGAKPPLPPLPAKRHQVENRPALPAVAAPPVPVRPPTLPPRVVSQRALPR</sequence>
<evidence type="ECO:0000313" key="3">
    <source>
        <dbReference type="EMBL" id="KAK9402677.1"/>
    </source>
</evidence>
<gene>
    <name evidence="3" type="ORF">NXF25_011033</name>
</gene>